<dbReference type="InterPro" id="IPR022637">
    <property type="entry name" value="DNA_polIII_beta_cen"/>
</dbReference>
<dbReference type="Pfam" id="PF02767">
    <property type="entry name" value="DNA_pol3_beta_2"/>
    <property type="match status" value="1"/>
</dbReference>
<dbReference type="PIRSF" id="PIRSF000804">
    <property type="entry name" value="DNA_pol_III_b"/>
    <property type="match status" value="1"/>
</dbReference>
<dbReference type="GO" id="GO:0003887">
    <property type="term" value="F:DNA-directed DNA polymerase activity"/>
    <property type="evidence" value="ECO:0007669"/>
    <property type="project" value="UniProtKB-KW"/>
</dbReference>
<evidence type="ECO:0000259" key="9">
    <source>
        <dbReference type="Pfam" id="PF00712"/>
    </source>
</evidence>
<accession>A0A381SPC7</accession>
<keyword evidence="4" id="KW-0808">Transferase</keyword>
<dbReference type="InterPro" id="IPR022635">
    <property type="entry name" value="DNA_polIII_beta_C"/>
</dbReference>
<dbReference type="GO" id="GO:0005737">
    <property type="term" value="C:cytoplasm"/>
    <property type="evidence" value="ECO:0007669"/>
    <property type="project" value="UniProtKB-SubCell"/>
</dbReference>
<evidence type="ECO:0000256" key="8">
    <source>
        <dbReference type="ARBA" id="ARBA00023125"/>
    </source>
</evidence>
<evidence type="ECO:0000256" key="4">
    <source>
        <dbReference type="ARBA" id="ARBA00022679"/>
    </source>
</evidence>
<comment type="subcellular location">
    <subcellularLocation>
        <location evidence="1">Cytoplasm</location>
    </subcellularLocation>
</comment>
<proteinExistence type="inferred from homology"/>
<dbReference type="AlphaFoldDB" id="A0A381SPC7"/>
<evidence type="ECO:0000256" key="2">
    <source>
        <dbReference type="ARBA" id="ARBA00010752"/>
    </source>
</evidence>
<evidence type="ECO:0000313" key="12">
    <source>
        <dbReference type="EMBL" id="SVA03133.1"/>
    </source>
</evidence>
<dbReference type="GO" id="GO:0006271">
    <property type="term" value="P:DNA strand elongation involved in DNA replication"/>
    <property type="evidence" value="ECO:0007669"/>
    <property type="project" value="TreeGrafter"/>
</dbReference>
<reference evidence="12" key="1">
    <citation type="submission" date="2018-05" db="EMBL/GenBank/DDBJ databases">
        <authorList>
            <person name="Lanie J.A."/>
            <person name="Ng W.-L."/>
            <person name="Kazmierczak K.M."/>
            <person name="Andrzejewski T.M."/>
            <person name="Davidsen T.M."/>
            <person name="Wayne K.J."/>
            <person name="Tettelin H."/>
            <person name="Glass J.I."/>
            <person name="Rusch D."/>
            <person name="Podicherti R."/>
            <person name="Tsui H.-C.T."/>
            <person name="Winkler M.E."/>
        </authorList>
    </citation>
    <scope>NUCLEOTIDE SEQUENCE</scope>
</reference>
<dbReference type="Pfam" id="PF02768">
    <property type="entry name" value="DNA_pol3_beta_3"/>
    <property type="match status" value="1"/>
</dbReference>
<comment type="similarity">
    <text evidence="2">Belongs to the beta sliding clamp family.</text>
</comment>
<dbReference type="EMBL" id="UINC01003076">
    <property type="protein sequence ID" value="SVA03133.1"/>
    <property type="molecule type" value="Genomic_DNA"/>
</dbReference>
<dbReference type="GO" id="GO:0008408">
    <property type="term" value="F:3'-5' exonuclease activity"/>
    <property type="evidence" value="ECO:0007669"/>
    <property type="project" value="InterPro"/>
</dbReference>
<keyword evidence="3" id="KW-0963">Cytoplasm</keyword>
<feature type="domain" description="DNA polymerase III beta sliding clamp C-terminal" evidence="11">
    <location>
        <begin position="246"/>
        <end position="368"/>
    </location>
</feature>
<dbReference type="GO" id="GO:0003677">
    <property type="term" value="F:DNA binding"/>
    <property type="evidence" value="ECO:0007669"/>
    <property type="project" value="UniProtKB-KW"/>
</dbReference>
<evidence type="ECO:0000256" key="3">
    <source>
        <dbReference type="ARBA" id="ARBA00022490"/>
    </source>
</evidence>
<dbReference type="Gene3D" id="3.70.10.10">
    <property type="match status" value="1"/>
</dbReference>
<protein>
    <recommendedName>
        <fullName evidence="13">Beta sliding clamp</fullName>
    </recommendedName>
</protein>
<evidence type="ECO:0000259" key="11">
    <source>
        <dbReference type="Pfam" id="PF02768"/>
    </source>
</evidence>
<dbReference type="PANTHER" id="PTHR30478:SF0">
    <property type="entry name" value="BETA SLIDING CLAMP"/>
    <property type="match status" value="1"/>
</dbReference>
<dbReference type="InterPro" id="IPR001001">
    <property type="entry name" value="DNA_polIII_beta"/>
</dbReference>
<dbReference type="CDD" id="cd00140">
    <property type="entry name" value="beta_clamp"/>
    <property type="match status" value="1"/>
</dbReference>
<dbReference type="SMART" id="SM00480">
    <property type="entry name" value="POL3Bc"/>
    <property type="match status" value="1"/>
</dbReference>
<evidence type="ECO:0000256" key="5">
    <source>
        <dbReference type="ARBA" id="ARBA00022695"/>
    </source>
</evidence>
<dbReference type="InterPro" id="IPR046938">
    <property type="entry name" value="DNA_clamp_sf"/>
</dbReference>
<dbReference type="GO" id="GO:0009360">
    <property type="term" value="C:DNA polymerase III complex"/>
    <property type="evidence" value="ECO:0007669"/>
    <property type="project" value="InterPro"/>
</dbReference>
<evidence type="ECO:0000256" key="6">
    <source>
        <dbReference type="ARBA" id="ARBA00022705"/>
    </source>
</evidence>
<gene>
    <name evidence="12" type="ORF">METZ01_LOCUS55987</name>
</gene>
<keyword evidence="8" id="KW-0238">DNA-binding</keyword>
<dbReference type="NCBIfam" id="TIGR00663">
    <property type="entry name" value="dnan"/>
    <property type="match status" value="1"/>
</dbReference>
<feature type="domain" description="DNA polymerase III beta sliding clamp central" evidence="10">
    <location>
        <begin position="130"/>
        <end position="243"/>
    </location>
</feature>
<keyword evidence="5" id="KW-0548">Nucleotidyltransferase</keyword>
<dbReference type="Gene3D" id="3.10.150.10">
    <property type="entry name" value="DNA Polymerase III, subunit A, domain 2"/>
    <property type="match status" value="1"/>
</dbReference>
<feature type="domain" description="DNA polymerase III beta sliding clamp N-terminal" evidence="9">
    <location>
        <begin position="1"/>
        <end position="119"/>
    </location>
</feature>
<organism evidence="12">
    <name type="scientific">marine metagenome</name>
    <dbReference type="NCBI Taxonomy" id="408172"/>
    <lineage>
        <taxon>unclassified sequences</taxon>
        <taxon>metagenomes</taxon>
        <taxon>ecological metagenomes</taxon>
    </lineage>
</organism>
<keyword evidence="7" id="KW-0239">DNA-directed DNA polymerase</keyword>
<sequence length="372" mass="40905">MKNSTSKSELQRALQKLSKATPTRSTIPILSCVLIEATEEGTTLRSTDLEITIITSIESSIEKPGSAAIPLQPLSEITAELPDDTRITIDVNENNNVKIITEIGSYDLMGKPADEFPATPELNQRLDAGIDANILNEMISTVSFAVSKDDLKPALTGVYFKFEKERLTAVATDGHRLAKYVRSDFRAGEFQGEVIVPRKFLNTITSYISNDEPIQLWLGDSVFTATIGTDTIYTRIIDERFPDYQSVIPTDNEKEISASCADLLSAVKRVSIFSNKTTHQIAIRAASGSATITTEDPEKASKAQETIEIDYDGESIDVGYNAAYLKDILAHMKSDKIVVKLNTPISAGLFYPTSLNNNVEITMLLMPIRLND</sequence>
<evidence type="ECO:0000259" key="10">
    <source>
        <dbReference type="Pfam" id="PF02767"/>
    </source>
</evidence>
<name>A0A381SPC7_9ZZZZ</name>
<keyword evidence="6" id="KW-0235">DNA replication</keyword>
<dbReference type="SUPFAM" id="SSF55979">
    <property type="entry name" value="DNA clamp"/>
    <property type="match status" value="3"/>
</dbReference>
<evidence type="ECO:0000256" key="7">
    <source>
        <dbReference type="ARBA" id="ARBA00022932"/>
    </source>
</evidence>
<dbReference type="PANTHER" id="PTHR30478">
    <property type="entry name" value="DNA POLYMERASE III SUBUNIT BETA"/>
    <property type="match status" value="1"/>
</dbReference>
<evidence type="ECO:0000256" key="1">
    <source>
        <dbReference type="ARBA" id="ARBA00004496"/>
    </source>
</evidence>
<dbReference type="InterPro" id="IPR022634">
    <property type="entry name" value="DNA_polIII_beta_N"/>
</dbReference>
<evidence type="ECO:0008006" key="13">
    <source>
        <dbReference type="Google" id="ProtNLM"/>
    </source>
</evidence>
<dbReference type="Pfam" id="PF00712">
    <property type="entry name" value="DNA_pol3_beta"/>
    <property type="match status" value="1"/>
</dbReference>